<dbReference type="EMBL" id="BK015884">
    <property type="protein sequence ID" value="DAD71555.1"/>
    <property type="molecule type" value="Genomic_DNA"/>
</dbReference>
<dbReference type="Pfam" id="PF04233">
    <property type="entry name" value="Phage_Mu_F"/>
    <property type="match status" value="1"/>
</dbReference>
<feature type="domain" description="Phage head morphogenesis" evidence="1">
    <location>
        <begin position="204"/>
        <end position="309"/>
    </location>
</feature>
<evidence type="ECO:0000313" key="2">
    <source>
        <dbReference type="EMBL" id="DAD71555.1"/>
    </source>
</evidence>
<name>A0A8S5LNY0_9CAUD</name>
<dbReference type="InterPro" id="IPR006528">
    <property type="entry name" value="Phage_head_morphogenesis_dom"/>
</dbReference>
<proteinExistence type="predicted"/>
<reference evidence="2" key="1">
    <citation type="journal article" date="2021" name="Proc. Natl. Acad. Sci. U.S.A.">
        <title>A Catalog of Tens of Thousands of Viruses from Human Metagenomes Reveals Hidden Associations with Chronic Diseases.</title>
        <authorList>
            <person name="Tisza M.J."/>
            <person name="Buck C.B."/>
        </authorList>
    </citation>
    <scope>NUCLEOTIDE SEQUENCE</scope>
    <source>
        <strain evidence="2">CtNNQ1</strain>
    </source>
</reference>
<accession>A0A8S5LNY0</accession>
<sequence length="635" mass="72902">MKIMTTKDKKKIDEYWTERALQQEQNAQIVADRYMAQIGQSLADYKHQLVSEIEKFYAKYAVDNKMTHAEAKQYLTDKERREFKHVTLERFREMALNPDTPTPLLDALSYRHRISRKEALLAEIERLTAELYGKPDGIHDKVTEALSDVYIKGKIHQAKNLAHFGIIEKPILGVDAVKHKMASNWSGKTFSENVWVHKEVAYKAISDVLNKGLTGGWSIDRMARALSERTGVAYHRADTLVRTETTFYNNLATLDTIKELGGDHYEIVAVLDSRTSEICRLENHEVHSVKEYKPGRTAPPFHVRCRSTIRPAVKSDKPSPYFNILQNDGSVKLATEQRSLDEIFAGWEREGEAIKEKLFAKDYKEDTKSTDKFSEGLDTKIKTLANFSNNSRKWYNDYVEKTLSIEDIENVSEKLKDVFANSSYAMRFKSENIDKLIDSSRFLNQFETGTSGGTVNAKYRRQANEQLFGLQGKRLKKPEFEKYGYFGNKDPYEDFIYNLKAYAGVEQYGDIIVHFSKEKIADRTTFTINNSLGPAAFKDLVADNPNKPRLVGIDKDYLEDYTSILKNTNIDTPEKVSKSLGIRYVEAQYHGEVLLSDVSSMYFTDSKPTNKQVEALKKIGIKLFIREGDRFVRIK</sequence>
<protein>
    <submittedName>
        <fullName evidence="2">Minor capsid protein</fullName>
    </submittedName>
</protein>
<dbReference type="NCBIfam" id="TIGR01641">
    <property type="entry name" value="phageSPP1_gp7"/>
    <property type="match status" value="1"/>
</dbReference>
<evidence type="ECO:0000259" key="1">
    <source>
        <dbReference type="Pfam" id="PF04233"/>
    </source>
</evidence>
<organism evidence="2">
    <name type="scientific">Siphoviridae sp. ctNNQ1</name>
    <dbReference type="NCBI Taxonomy" id="2827571"/>
    <lineage>
        <taxon>Viruses</taxon>
        <taxon>Duplodnaviria</taxon>
        <taxon>Heunggongvirae</taxon>
        <taxon>Uroviricota</taxon>
        <taxon>Caudoviricetes</taxon>
    </lineage>
</organism>